<dbReference type="AlphaFoldDB" id="A0A3A9Z0A9"/>
<dbReference type="Proteomes" id="UP000272474">
    <property type="component" value="Unassembled WGS sequence"/>
</dbReference>
<accession>A0A3A9Z0A9</accession>
<sequence>MWRGTLAPRRVVDLVEHLPDDSALAASVRGGPAHRAWDVQTHLLAALVDGVHLAAWVTAQANSKQRITRPRPVPRPAAEQPAAEAKPLDLSRHPDARPIPEQYLAAMAS</sequence>
<keyword evidence="3" id="KW-1185">Reference proteome</keyword>
<protein>
    <submittedName>
        <fullName evidence="2">Uncharacterized protein</fullName>
    </submittedName>
</protein>
<evidence type="ECO:0000256" key="1">
    <source>
        <dbReference type="SAM" id="MobiDB-lite"/>
    </source>
</evidence>
<feature type="compositionally biased region" description="Basic and acidic residues" evidence="1">
    <location>
        <begin position="86"/>
        <end position="98"/>
    </location>
</feature>
<dbReference type="RefSeq" id="WP_120680622.1">
    <property type="nucleotide sequence ID" value="NZ_RBAL01000009.1"/>
</dbReference>
<organism evidence="2 3">
    <name type="scientific">Streptomyces hoynatensis</name>
    <dbReference type="NCBI Taxonomy" id="1141874"/>
    <lineage>
        <taxon>Bacteria</taxon>
        <taxon>Bacillati</taxon>
        <taxon>Actinomycetota</taxon>
        <taxon>Actinomycetes</taxon>
        <taxon>Kitasatosporales</taxon>
        <taxon>Streptomycetaceae</taxon>
        <taxon>Streptomyces</taxon>
    </lineage>
</organism>
<reference evidence="2 3" key="1">
    <citation type="journal article" date="2014" name="Int. J. Syst. Evol. Microbiol.">
        <title>Streptomyces hoynatensis sp. nov., isolated from deep marine sediment.</title>
        <authorList>
            <person name="Veyisoglu A."/>
            <person name="Sahin N."/>
        </authorList>
    </citation>
    <scope>NUCLEOTIDE SEQUENCE [LARGE SCALE GENOMIC DNA]</scope>
    <source>
        <strain evidence="2 3">KCTC 29097</strain>
    </source>
</reference>
<feature type="compositionally biased region" description="Low complexity" evidence="1">
    <location>
        <begin position="76"/>
        <end position="85"/>
    </location>
</feature>
<evidence type="ECO:0000313" key="3">
    <source>
        <dbReference type="Proteomes" id="UP000272474"/>
    </source>
</evidence>
<gene>
    <name evidence="2" type="ORF">D7294_17130</name>
</gene>
<proteinExistence type="predicted"/>
<name>A0A3A9Z0A9_9ACTN</name>
<dbReference type="OrthoDB" id="5147813at2"/>
<evidence type="ECO:0000313" key="2">
    <source>
        <dbReference type="EMBL" id="RKN40807.1"/>
    </source>
</evidence>
<comment type="caution">
    <text evidence="2">The sequence shown here is derived from an EMBL/GenBank/DDBJ whole genome shotgun (WGS) entry which is preliminary data.</text>
</comment>
<dbReference type="EMBL" id="RBAL01000009">
    <property type="protein sequence ID" value="RKN40807.1"/>
    <property type="molecule type" value="Genomic_DNA"/>
</dbReference>
<feature type="region of interest" description="Disordered" evidence="1">
    <location>
        <begin position="61"/>
        <end position="109"/>
    </location>
</feature>